<name>A0A151Z9Y4_TIELA</name>
<dbReference type="Proteomes" id="UP000076078">
    <property type="component" value="Unassembled WGS sequence"/>
</dbReference>
<proteinExistence type="predicted"/>
<dbReference type="InParanoid" id="A0A151Z9Y4"/>
<evidence type="ECO:0000313" key="1">
    <source>
        <dbReference type="EMBL" id="KYQ90761.1"/>
    </source>
</evidence>
<evidence type="ECO:0000313" key="2">
    <source>
        <dbReference type="Proteomes" id="UP000076078"/>
    </source>
</evidence>
<protein>
    <submittedName>
        <fullName evidence="1">Uncharacterized protein</fullName>
    </submittedName>
</protein>
<dbReference type="EMBL" id="LODT01000037">
    <property type="protein sequence ID" value="KYQ90761.1"/>
    <property type="molecule type" value="Genomic_DNA"/>
</dbReference>
<sequence length="164" mass="19399">MGNSNEDDNFISRYTNCHNNILKRLNQFLSVCFMINKNIRDNVVPKLFIEIHIKMTNRENLKSFLRMCNLINVNYIHLYINDQDTIDLNDMDHLKCLTFKSLHFNIACLGNGLQQWLFDNTKSLKSLSLEYSMKAIHSERDTLPKWSGNERKMSIEELYLTVFN</sequence>
<dbReference type="AlphaFoldDB" id="A0A151Z9Y4"/>
<gene>
    <name evidence="1" type="ORF">DLAC_09400</name>
</gene>
<reference evidence="1 2" key="1">
    <citation type="submission" date="2015-12" db="EMBL/GenBank/DDBJ databases">
        <title>Dictyostelia acquired genes for synthesis and detection of signals that induce cell-type specialization by lateral gene transfer from prokaryotes.</title>
        <authorList>
            <person name="Gloeckner G."/>
            <person name="Schaap P."/>
        </authorList>
    </citation>
    <scope>NUCLEOTIDE SEQUENCE [LARGE SCALE GENOMIC DNA]</scope>
    <source>
        <strain evidence="1 2">TK</strain>
    </source>
</reference>
<organism evidence="1 2">
    <name type="scientific">Tieghemostelium lacteum</name>
    <name type="common">Slime mold</name>
    <name type="synonym">Dictyostelium lacteum</name>
    <dbReference type="NCBI Taxonomy" id="361077"/>
    <lineage>
        <taxon>Eukaryota</taxon>
        <taxon>Amoebozoa</taxon>
        <taxon>Evosea</taxon>
        <taxon>Eumycetozoa</taxon>
        <taxon>Dictyostelia</taxon>
        <taxon>Dictyosteliales</taxon>
        <taxon>Raperosteliaceae</taxon>
        <taxon>Tieghemostelium</taxon>
    </lineage>
</organism>
<keyword evidence="2" id="KW-1185">Reference proteome</keyword>
<accession>A0A151Z9Y4</accession>
<comment type="caution">
    <text evidence="1">The sequence shown here is derived from an EMBL/GenBank/DDBJ whole genome shotgun (WGS) entry which is preliminary data.</text>
</comment>